<gene>
    <name evidence="2" type="ORF">DdX_18920</name>
</gene>
<reference evidence="2" key="1">
    <citation type="submission" date="2022-01" db="EMBL/GenBank/DDBJ databases">
        <title>Genome Sequence Resource for Two Populations of Ditylenchus destructor, the Migratory Endoparasitic Phytonematode.</title>
        <authorList>
            <person name="Zhang H."/>
            <person name="Lin R."/>
            <person name="Xie B."/>
        </authorList>
    </citation>
    <scope>NUCLEOTIDE SEQUENCE</scope>
    <source>
        <strain evidence="2">BazhouSP</strain>
    </source>
</reference>
<organism evidence="2 3">
    <name type="scientific">Ditylenchus destructor</name>
    <dbReference type="NCBI Taxonomy" id="166010"/>
    <lineage>
        <taxon>Eukaryota</taxon>
        <taxon>Metazoa</taxon>
        <taxon>Ecdysozoa</taxon>
        <taxon>Nematoda</taxon>
        <taxon>Chromadorea</taxon>
        <taxon>Rhabditida</taxon>
        <taxon>Tylenchina</taxon>
        <taxon>Tylenchomorpha</taxon>
        <taxon>Sphaerularioidea</taxon>
        <taxon>Anguinidae</taxon>
        <taxon>Anguininae</taxon>
        <taxon>Ditylenchus</taxon>
    </lineage>
</organism>
<proteinExistence type="predicted"/>
<comment type="caution">
    <text evidence="2">The sequence shown here is derived from an EMBL/GenBank/DDBJ whole genome shotgun (WGS) entry which is preliminary data.</text>
</comment>
<dbReference type="AlphaFoldDB" id="A0AAD4MKA5"/>
<feature type="compositionally biased region" description="Polar residues" evidence="1">
    <location>
        <begin position="74"/>
        <end position="85"/>
    </location>
</feature>
<sequence length="174" mass="19201">MTITLIPSTTKRRITSEKEMKTFKALRHSLLILAVLPAACQSFCFLCRLLPLPGCKHHCGSSSSESSEEVSSSRRPTTTAAQPCSRPLNSQCINPDSYSVELICRQLVYECVCGDSPANNTMYDYCRNVISDVRKCAEQVSLKVPAPHRSPASPSRKTMILRTLCANRHAIAVI</sequence>
<accession>A0AAD4MKA5</accession>
<dbReference type="EMBL" id="JAKKPZ010000313">
    <property type="protein sequence ID" value="KAI1696676.1"/>
    <property type="molecule type" value="Genomic_DNA"/>
</dbReference>
<evidence type="ECO:0000256" key="1">
    <source>
        <dbReference type="SAM" id="MobiDB-lite"/>
    </source>
</evidence>
<evidence type="ECO:0000313" key="2">
    <source>
        <dbReference type="EMBL" id="KAI1696676.1"/>
    </source>
</evidence>
<protein>
    <submittedName>
        <fullName evidence="2">Uncharacterized protein</fullName>
    </submittedName>
</protein>
<name>A0AAD4MKA5_9BILA</name>
<keyword evidence="3" id="KW-1185">Reference proteome</keyword>
<feature type="region of interest" description="Disordered" evidence="1">
    <location>
        <begin position="60"/>
        <end position="85"/>
    </location>
</feature>
<dbReference type="Proteomes" id="UP001201812">
    <property type="component" value="Unassembled WGS sequence"/>
</dbReference>
<evidence type="ECO:0000313" key="3">
    <source>
        <dbReference type="Proteomes" id="UP001201812"/>
    </source>
</evidence>